<comment type="caution">
    <text evidence="2">The sequence shown here is derived from an EMBL/GenBank/DDBJ whole genome shotgun (WGS) entry which is preliminary data.</text>
</comment>
<dbReference type="Pfam" id="PF01494">
    <property type="entry name" value="FAD_binding_3"/>
    <property type="match status" value="1"/>
</dbReference>
<dbReference type="RefSeq" id="WP_203946797.1">
    <property type="nucleotide sequence ID" value="NZ_BOOR01000038.1"/>
</dbReference>
<name>A0A8J3V5Y3_9ACTN</name>
<feature type="domain" description="FAD-binding" evidence="1">
    <location>
        <begin position="13"/>
        <end position="347"/>
    </location>
</feature>
<evidence type="ECO:0000313" key="3">
    <source>
        <dbReference type="Proteomes" id="UP000605992"/>
    </source>
</evidence>
<gene>
    <name evidence="2" type="ORF">Pth03_50390</name>
</gene>
<dbReference type="PANTHER" id="PTHR46865:SF2">
    <property type="entry name" value="MONOOXYGENASE"/>
    <property type="match status" value="1"/>
</dbReference>
<reference evidence="2" key="1">
    <citation type="submission" date="2021-01" db="EMBL/GenBank/DDBJ databases">
        <title>Whole genome shotgun sequence of Planotetraspora thailandica NBRC 104271.</title>
        <authorList>
            <person name="Komaki H."/>
            <person name="Tamura T."/>
        </authorList>
    </citation>
    <scope>NUCLEOTIDE SEQUENCE</scope>
    <source>
        <strain evidence="2">NBRC 104271</strain>
    </source>
</reference>
<organism evidence="2 3">
    <name type="scientific">Planotetraspora thailandica</name>
    <dbReference type="NCBI Taxonomy" id="487172"/>
    <lineage>
        <taxon>Bacteria</taxon>
        <taxon>Bacillati</taxon>
        <taxon>Actinomycetota</taxon>
        <taxon>Actinomycetes</taxon>
        <taxon>Streptosporangiales</taxon>
        <taxon>Streptosporangiaceae</taxon>
        <taxon>Planotetraspora</taxon>
    </lineage>
</organism>
<dbReference type="PANTHER" id="PTHR46865">
    <property type="entry name" value="OXIDOREDUCTASE-RELATED"/>
    <property type="match status" value="1"/>
</dbReference>
<sequence length="402" mass="43861">MNITDIAQRNGNLKVLISGASVAGPALAYWLRRYGFSPTVVERAPALREGGYAVDFRGRAHLALLERMGIRADVEKAQTHMGATSYVNAVGKRIADMPADLFAGDIEILRGDLAHILYDLTRDGTEYIFGDSITSITEDAGGVDVTFERGAPRRFDLVVGADGLHSAVRALTFGPESRFVRELGLYCAVFPTANRLRLDHAGRAYIAPGKVVSVFSARHNTEARAMFYFASPPLSYDRHDTEAQKKILAEVFAGVGWETPRLLADMADAPDFYFDSISQVHMDHWSKGRVVLLGDAASCPSPLSGMGTGLAMVGAYVLAGELAAAGGDHRRAFARYEEEMRAYATACQKQGQGVSKWMVPDSGLMAWFVNQNFKLLPYVPWKGLIAKGVRKVAEGITLKTYE</sequence>
<dbReference type="Gene3D" id="3.50.50.60">
    <property type="entry name" value="FAD/NAD(P)-binding domain"/>
    <property type="match status" value="1"/>
</dbReference>
<dbReference type="SUPFAM" id="SSF51905">
    <property type="entry name" value="FAD/NAD(P)-binding domain"/>
    <property type="match status" value="1"/>
</dbReference>
<dbReference type="AlphaFoldDB" id="A0A8J3V5Y3"/>
<evidence type="ECO:0000259" key="1">
    <source>
        <dbReference type="Pfam" id="PF01494"/>
    </source>
</evidence>
<dbReference type="InterPro" id="IPR036188">
    <property type="entry name" value="FAD/NAD-bd_sf"/>
</dbReference>
<dbReference type="InterPro" id="IPR051704">
    <property type="entry name" value="FAD_aromatic-hydroxylase"/>
</dbReference>
<dbReference type="EMBL" id="BOOR01000038">
    <property type="protein sequence ID" value="GII56650.1"/>
    <property type="molecule type" value="Genomic_DNA"/>
</dbReference>
<dbReference type="Gene3D" id="3.30.9.10">
    <property type="entry name" value="D-Amino Acid Oxidase, subunit A, domain 2"/>
    <property type="match status" value="1"/>
</dbReference>
<dbReference type="GO" id="GO:0071949">
    <property type="term" value="F:FAD binding"/>
    <property type="evidence" value="ECO:0007669"/>
    <property type="project" value="InterPro"/>
</dbReference>
<dbReference type="InterPro" id="IPR002938">
    <property type="entry name" value="FAD-bd"/>
</dbReference>
<proteinExistence type="predicted"/>
<dbReference type="PRINTS" id="PR00420">
    <property type="entry name" value="RNGMNOXGNASE"/>
</dbReference>
<dbReference type="Proteomes" id="UP000605992">
    <property type="component" value="Unassembled WGS sequence"/>
</dbReference>
<evidence type="ECO:0000313" key="2">
    <source>
        <dbReference type="EMBL" id="GII56650.1"/>
    </source>
</evidence>
<accession>A0A8J3V5Y3</accession>
<keyword evidence="3" id="KW-1185">Reference proteome</keyword>
<protein>
    <submittedName>
        <fullName evidence="2">FAD-dependent oxidoreductase</fullName>
    </submittedName>
</protein>